<evidence type="ECO:0000256" key="4">
    <source>
        <dbReference type="ARBA" id="ARBA00022705"/>
    </source>
</evidence>
<dbReference type="GO" id="GO:1902983">
    <property type="term" value="P:DNA strand elongation involved in mitotic DNA replication"/>
    <property type="evidence" value="ECO:0007669"/>
    <property type="project" value="TreeGrafter"/>
</dbReference>
<dbReference type="Gene3D" id="1.20.58.1030">
    <property type="match status" value="1"/>
</dbReference>
<dbReference type="InterPro" id="IPR056783">
    <property type="entry name" value="PSF1_C"/>
</dbReference>
<dbReference type="Proteomes" id="UP000515788">
    <property type="component" value="Chromosome 7"/>
</dbReference>
<name>A0A7G3ZLT6_9SACH</name>
<dbReference type="InterPro" id="IPR021151">
    <property type="entry name" value="GINS_A"/>
</dbReference>
<dbReference type="Pfam" id="PF24997">
    <property type="entry name" value="PSF1_C"/>
    <property type="match status" value="1"/>
</dbReference>
<dbReference type="KEGG" id="tgb:HG536_0G03340"/>
<evidence type="ECO:0000259" key="8">
    <source>
        <dbReference type="Pfam" id="PF24997"/>
    </source>
</evidence>
<evidence type="ECO:0000259" key="7">
    <source>
        <dbReference type="Pfam" id="PF05916"/>
    </source>
</evidence>
<reference evidence="9 10" key="1">
    <citation type="submission" date="2020-06" db="EMBL/GenBank/DDBJ databases">
        <title>The yeast mating-type switching endonuclease HO is a domesticated member of an unorthodox homing genetic element family.</title>
        <authorList>
            <person name="Coughlan A.Y."/>
            <person name="Lombardi L."/>
            <person name="Braun-Galleani S."/>
            <person name="Martos A.R."/>
            <person name="Galeote V."/>
            <person name="Bigey F."/>
            <person name="Dequin S."/>
            <person name="Byrne K.P."/>
            <person name="Wolfe K.H."/>
        </authorList>
    </citation>
    <scope>NUCLEOTIDE SEQUENCE [LARGE SCALE GENOMIC DNA]</scope>
    <source>
        <strain evidence="9 10">CBS764</strain>
    </source>
</reference>
<dbReference type="PANTHER" id="PTHR12914:SF2">
    <property type="entry name" value="DNA REPLICATION COMPLEX GINS PROTEIN PSF1"/>
    <property type="match status" value="1"/>
</dbReference>
<comment type="subunit">
    <text evidence="6">Component of the GINS complex.</text>
</comment>
<dbReference type="OrthoDB" id="10252587at2759"/>
<dbReference type="CDD" id="cd11710">
    <property type="entry name" value="GINS_A_psf1"/>
    <property type="match status" value="1"/>
</dbReference>
<gene>
    <name evidence="9" type="ORF">HG536_0G03340</name>
</gene>
<sequence>MYGDLANKLVLEAKRTKQLQSRSGDGYKLPMYHEELVQGILKEVGQLKKNSEYLKEQQLLGNLEDKVSKCQFFVTLLCLERNKRCLLAYQKMRADILDKIAWDNNGLDLLSDLKGTEQVSTNISPDEQEYLKEYLDLLTDLKSGELADIDLSGSLTPPSDVFIDVRVLKEAGEIQTEYGVFNLIKDSQFFVRQADVERLIQQGYLQKI</sequence>
<dbReference type="EMBL" id="CP059252">
    <property type="protein sequence ID" value="QLL34472.1"/>
    <property type="molecule type" value="Genomic_DNA"/>
</dbReference>
<dbReference type="Pfam" id="PF05916">
    <property type="entry name" value="Sld5"/>
    <property type="match status" value="1"/>
</dbReference>
<dbReference type="GeneID" id="59327713"/>
<keyword evidence="5 6" id="KW-0539">Nucleus</keyword>
<organism evidence="9 10">
    <name type="scientific">Torulaspora globosa</name>
    <dbReference type="NCBI Taxonomy" id="48254"/>
    <lineage>
        <taxon>Eukaryota</taxon>
        <taxon>Fungi</taxon>
        <taxon>Dikarya</taxon>
        <taxon>Ascomycota</taxon>
        <taxon>Saccharomycotina</taxon>
        <taxon>Saccharomycetes</taxon>
        <taxon>Saccharomycetales</taxon>
        <taxon>Saccharomycetaceae</taxon>
        <taxon>Torulaspora</taxon>
    </lineage>
</organism>
<evidence type="ECO:0000256" key="1">
    <source>
        <dbReference type="ARBA" id="ARBA00004123"/>
    </source>
</evidence>
<evidence type="ECO:0000256" key="3">
    <source>
        <dbReference type="ARBA" id="ARBA00015143"/>
    </source>
</evidence>
<dbReference type="GO" id="GO:0000811">
    <property type="term" value="C:GINS complex"/>
    <property type="evidence" value="ECO:0007669"/>
    <property type="project" value="UniProtKB-UniRule"/>
</dbReference>
<keyword evidence="4 6" id="KW-0235">DNA replication</keyword>
<comment type="similarity">
    <text evidence="2 6">Belongs to the GINS1/PSF1 family.</text>
</comment>
<accession>A0A7G3ZLT6</accession>
<dbReference type="RefSeq" id="XP_037141146.1">
    <property type="nucleotide sequence ID" value="XM_037285250.1"/>
</dbReference>
<proteinExistence type="inferred from homology"/>
<evidence type="ECO:0000256" key="2">
    <source>
        <dbReference type="ARBA" id="ARBA00006677"/>
    </source>
</evidence>
<evidence type="ECO:0000256" key="5">
    <source>
        <dbReference type="ARBA" id="ARBA00023242"/>
    </source>
</evidence>
<feature type="domain" description="DNA replication complex GINS protein PSF1 C-terminal" evidence="8">
    <location>
        <begin position="160"/>
        <end position="207"/>
    </location>
</feature>
<feature type="domain" description="GINS subunit" evidence="7">
    <location>
        <begin position="66"/>
        <end position="143"/>
    </location>
</feature>
<dbReference type="AlphaFoldDB" id="A0A7G3ZLT6"/>
<dbReference type="SUPFAM" id="SSF158573">
    <property type="entry name" value="GINS helical bundle-like"/>
    <property type="match status" value="1"/>
</dbReference>
<comment type="function">
    <text evidence="6">Required for correct functioning of the GINS complex, a complex that plays an essential role in the initiation of DNA replication, and progression of DNA replication forks. GINS complex seems to bind preferentially to single-stranded DNA.</text>
</comment>
<keyword evidence="10" id="KW-1185">Reference proteome</keyword>
<dbReference type="CDD" id="cd21696">
    <property type="entry name" value="GINS_B_Psf1"/>
    <property type="match status" value="1"/>
</dbReference>
<dbReference type="InterPro" id="IPR036224">
    <property type="entry name" value="GINS_bundle-like_dom_sf"/>
</dbReference>
<dbReference type="InterPro" id="IPR005339">
    <property type="entry name" value="GINS_Psf1"/>
</dbReference>
<comment type="subcellular location">
    <subcellularLocation>
        <location evidence="1 6">Nucleus</location>
    </subcellularLocation>
</comment>
<protein>
    <recommendedName>
        <fullName evidence="3 6">DNA replication complex GINS protein PSF1</fullName>
    </recommendedName>
</protein>
<dbReference type="FunFam" id="1.20.58.1030:FF:000003">
    <property type="entry name" value="DNA replication complex GINS protein PSF1"/>
    <property type="match status" value="1"/>
</dbReference>
<evidence type="ECO:0000313" key="9">
    <source>
        <dbReference type="EMBL" id="QLL34472.1"/>
    </source>
</evidence>
<dbReference type="PANTHER" id="PTHR12914">
    <property type="entry name" value="PARTNER OF SLD5"/>
    <property type="match status" value="1"/>
</dbReference>
<evidence type="ECO:0000313" key="10">
    <source>
        <dbReference type="Proteomes" id="UP000515788"/>
    </source>
</evidence>
<evidence type="ECO:0000256" key="6">
    <source>
        <dbReference type="RuleBase" id="RU368085"/>
    </source>
</evidence>